<keyword evidence="2" id="KW-0479">Metal-binding</keyword>
<dbReference type="Pfam" id="PF00096">
    <property type="entry name" value="zf-C2H2"/>
    <property type="match status" value="1"/>
</dbReference>
<dbReference type="SMART" id="SM00355">
    <property type="entry name" value="ZnF_C2H2"/>
    <property type="match status" value="2"/>
</dbReference>
<keyword evidence="11" id="KW-1185">Reference proteome</keyword>
<dbReference type="Pfam" id="PF04082">
    <property type="entry name" value="Fungal_trans"/>
    <property type="match status" value="1"/>
</dbReference>
<dbReference type="PROSITE" id="PS00028">
    <property type="entry name" value="ZINC_FINGER_C2H2_1"/>
    <property type="match status" value="1"/>
</dbReference>
<evidence type="ECO:0000256" key="1">
    <source>
        <dbReference type="ARBA" id="ARBA00004123"/>
    </source>
</evidence>
<dbReference type="GeneID" id="98147966"/>
<feature type="domain" description="C2H2-type" evidence="9">
    <location>
        <begin position="40"/>
        <end position="68"/>
    </location>
</feature>
<dbReference type="CDD" id="cd12148">
    <property type="entry name" value="fungal_TF_MHR"/>
    <property type="match status" value="1"/>
</dbReference>
<keyword evidence="6" id="KW-0539">Nucleus</keyword>
<dbReference type="PANTHER" id="PTHR40626">
    <property type="entry name" value="MIP31509P"/>
    <property type="match status" value="1"/>
</dbReference>
<proteinExistence type="predicted"/>
<sequence length="690" mass="78596">MKTSRRVRTRKVQCAFCPKTFTRTEHLQRHLGAHGVGTAVSCPECGKEFMRKDVMKRHLSKCQWKRKSVSEGILPDLQSTTTPQPDLPAQFNVLHDELSNPETTIPSEGSAQSNPGPQFLLPGASRSESIWNDLSFDSFQFLFDPTFPDRDEVRLQQEAPSGFGVPCINVDPADTFNFLARISSKETASLEARYACSLHDRELAAGELDTVAGREEAGRWDGEDFHQTCVPTPLAQSGQEIVQQIKAVSEHSSITQKWTSQLEKSCMLFFSPRNIERFIRIYWTAWHPHYPVIHKPTFTISDAPTYLTAAMCIMGACFSPNENDRISAKLWLNSVEELVFTNPYFGDIILHDDATVNVREIVQLLQAAYCVSTFQISEGSKVSQRRIRRQRFNMLVSLARDLNLFNVTHRNLDRLREDDFSWASFIANEECIRTMLFIYIYDTGFTIFSNYPPRTRIQEMSLDMACPEACFQAASAQECFTAVKTWTAHPLWKRRMRLREIVETVLCTDISASPEMVAYLSHLGILNMWIGKALTINRVEALVAEAIQINTLLSTSTPLQPMRRAIHNWKAAWNQRYMIQDNFGLPKEEDRVLSRPEESWRRVGFFHNASEYWLLVRILTDMVEEQQRGRMERVNGVGFGAPGTAAAASRPYAPSSCDERGMVDLKNLIAEHHRRLTGFGLDTGHIPRLP</sequence>
<dbReference type="Gene3D" id="3.30.160.60">
    <property type="entry name" value="Classic Zinc Finger"/>
    <property type="match status" value="1"/>
</dbReference>
<dbReference type="EMBL" id="JBFXLQ010000018">
    <property type="protein sequence ID" value="KAL2867527.1"/>
    <property type="molecule type" value="Genomic_DNA"/>
</dbReference>
<keyword evidence="5" id="KW-0862">Zinc</keyword>
<dbReference type="InterPro" id="IPR007219">
    <property type="entry name" value="XnlR_reg_dom"/>
</dbReference>
<dbReference type="InterPro" id="IPR051059">
    <property type="entry name" value="VerF-like"/>
</dbReference>
<dbReference type="Proteomes" id="UP001610432">
    <property type="component" value="Unassembled WGS sequence"/>
</dbReference>
<dbReference type="PANTHER" id="PTHR40626:SF3">
    <property type="entry name" value="TRANSCRIPTION FACTOR WITH C2H2 AND ZN(2)-CYS(6) DNA BINDING DOMAIN (EUROFUNG)-RELATED"/>
    <property type="match status" value="1"/>
</dbReference>
<evidence type="ECO:0000256" key="7">
    <source>
        <dbReference type="PROSITE-ProRule" id="PRU00042"/>
    </source>
</evidence>
<evidence type="ECO:0000256" key="4">
    <source>
        <dbReference type="ARBA" id="ARBA00022771"/>
    </source>
</evidence>
<evidence type="ECO:0000256" key="5">
    <source>
        <dbReference type="ARBA" id="ARBA00022833"/>
    </source>
</evidence>
<protein>
    <recommendedName>
        <fullName evidence="9">C2H2-type domain-containing protein</fullName>
    </recommendedName>
</protein>
<evidence type="ECO:0000259" key="9">
    <source>
        <dbReference type="PROSITE" id="PS50157"/>
    </source>
</evidence>
<feature type="domain" description="C2H2-type" evidence="9">
    <location>
        <begin position="12"/>
        <end position="34"/>
    </location>
</feature>
<keyword evidence="3" id="KW-0677">Repeat</keyword>
<dbReference type="PROSITE" id="PS50157">
    <property type="entry name" value="ZINC_FINGER_C2H2_2"/>
    <property type="match status" value="2"/>
</dbReference>
<dbReference type="InterPro" id="IPR036236">
    <property type="entry name" value="Znf_C2H2_sf"/>
</dbReference>
<feature type="compositionally biased region" description="Polar residues" evidence="8">
    <location>
        <begin position="100"/>
        <end position="116"/>
    </location>
</feature>
<dbReference type="RefSeq" id="XP_070886506.1">
    <property type="nucleotide sequence ID" value="XM_071032894.1"/>
</dbReference>
<keyword evidence="4 7" id="KW-0863">Zinc-finger</keyword>
<evidence type="ECO:0000313" key="11">
    <source>
        <dbReference type="Proteomes" id="UP001610432"/>
    </source>
</evidence>
<dbReference type="InterPro" id="IPR013087">
    <property type="entry name" value="Znf_C2H2_type"/>
</dbReference>
<evidence type="ECO:0000256" key="6">
    <source>
        <dbReference type="ARBA" id="ARBA00023242"/>
    </source>
</evidence>
<gene>
    <name evidence="10" type="ORF">BJX67DRAFT_380880</name>
</gene>
<accession>A0ABR4LT08</accession>
<comment type="caution">
    <text evidence="10">The sequence shown here is derived from an EMBL/GenBank/DDBJ whole genome shotgun (WGS) entry which is preliminary data.</text>
</comment>
<evidence type="ECO:0000256" key="3">
    <source>
        <dbReference type="ARBA" id="ARBA00022737"/>
    </source>
</evidence>
<feature type="region of interest" description="Disordered" evidence="8">
    <location>
        <begin position="99"/>
        <end position="122"/>
    </location>
</feature>
<evidence type="ECO:0000313" key="10">
    <source>
        <dbReference type="EMBL" id="KAL2867527.1"/>
    </source>
</evidence>
<comment type="subcellular location">
    <subcellularLocation>
        <location evidence="1">Nucleus</location>
    </subcellularLocation>
</comment>
<evidence type="ECO:0000256" key="8">
    <source>
        <dbReference type="SAM" id="MobiDB-lite"/>
    </source>
</evidence>
<reference evidence="10 11" key="1">
    <citation type="submission" date="2024-07" db="EMBL/GenBank/DDBJ databases">
        <title>Section-level genome sequencing and comparative genomics of Aspergillus sections Usti and Cavernicolus.</title>
        <authorList>
            <consortium name="Lawrence Berkeley National Laboratory"/>
            <person name="Nybo J.L."/>
            <person name="Vesth T.C."/>
            <person name="Theobald S."/>
            <person name="Frisvad J.C."/>
            <person name="Larsen T.O."/>
            <person name="Kjaerboelling I."/>
            <person name="Rothschild-Mancinelli K."/>
            <person name="Lyhne E.K."/>
            <person name="Kogle M.E."/>
            <person name="Barry K."/>
            <person name="Clum A."/>
            <person name="Na H."/>
            <person name="Ledsgaard L."/>
            <person name="Lin J."/>
            <person name="Lipzen A."/>
            <person name="Kuo A."/>
            <person name="Riley R."/>
            <person name="Mondo S."/>
            <person name="Labutti K."/>
            <person name="Haridas S."/>
            <person name="Pangalinan J."/>
            <person name="Salamov A.A."/>
            <person name="Simmons B.A."/>
            <person name="Magnuson J.K."/>
            <person name="Chen J."/>
            <person name="Drula E."/>
            <person name="Henrissat B."/>
            <person name="Wiebenga A."/>
            <person name="Lubbers R.J."/>
            <person name="Gomes A.C."/>
            <person name="Macurrencykelacurrency M.R."/>
            <person name="Stajich J."/>
            <person name="Grigoriev I.V."/>
            <person name="Mortensen U.H."/>
            <person name="De Vries R.P."/>
            <person name="Baker S.E."/>
            <person name="Andersen M.R."/>
        </authorList>
    </citation>
    <scope>NUCLEOTIDE SEQUENCE [LARGE SCALE GENOMIC DNA]</scope>
    <source>
        <strain evidence="10 11">CBS 449.75</strain>
    </source>
</reference>
<name>A0ABR4LT08_9EURO</name>
<organism evidence="10 11">
    <name type="scientific">Aspergillus lucknowensis</name>
    <dbReference type="NCBI Taxonomy" id="176173"/>
    <lineage>
        <taxon>Eukaryota</taxon>
        <taxon>Fungi</taxon>
        <taxon>Dikarya</taxon>
        <taxon>Ascomycota</taxon>
        <taxon>Pezizomycotina</taxon>
        <taxon>Eurotiomycetes</taxon>
        <taxon>Eurotiomycetidae</taxon>
        <taxon>Eurotiales</taxon>
        <taxon>Aspergillaceae</taxon>
        <taxon>Aspergillus</taxon>
        <taxon>Aspergillus subgen. Nidulantes</taxon>
    </lineage>
</organism>
<dbReference type="SUPFAM" id="SSF57667">
    <property type="entry name" value="beta-beta-alpha zinc fingers"/>
    <property type="match status" value="1"/>
</dbReference>
<evidence type="ECO:0000256" key="2">
    <source>
        <dbReference type="ARBA" id="ARBA00022723"/>
    </source>
</evidence>